<dbReference type="InterPro" id="IPR020846">
    <property type="entry name" value="MFS_dom"/>
</dbReference>
<dbReference type="CDD" id="cd17320">
    <property type="entry name" value="MFS_MdfA_MDR_like"/>
    <property type="match status" value="1"/>
</dbReference>
<feature type="transmembrane region" description="Helical" evidence="8">
    <location>
        <begin position="51"/>
        <end position="69"/>
    </location>
</feature>
<evidence type="ECO:0000256" key="5">
    <source>
        <dbReference type="ARBA" id="ARBA00022692"/>
    </source>
</evidence>
<feature type="transmembrane region" description="Helical" evidence="8">
    <location>
        <begin position="106"/>
        <end position="127"/>
    </location>
</feature>
<organism evidence="10 11">
    <name type="scientific">Comamonas denitrificans</name>
    <dbReference type="NCBI Taxonomy" id="117506"/>
    <lineage>
        <taxon>Bacteria</taxon>
        <taxon>Pseudomonadati</taxon>
        <taxon>Pseudomonadota</taxon>
        <taxon>Betaproteobacteria</taxon>
        <taxon>Burkholderiales</taxon>
        <taxon>Comamonadaceae</taxon>
        <taxon>Comamonas</taxon>
    </lineage>
</organism>
<feature type="transmembrane region" description="Helical" evidence="8">
    <location>
        <begin position="167"/>
        <end position="186"/>
    </location>
</feature>
<dbReference type="PROSITE" id="PS50850">
    <property type="entry name" value="MFS"/>
    <property type="match status" value="1"/>
</dbReference>
<comment type="subcellular location">
    <subcellularLocation>
        <location evidence="8">Cell inner membrane</location>
        <topology evidence="8">Multi-pass membrane protein</topology>
    </subcellularLocation>
    <subcellularLocation>
        <location evidence="1">Cell membrane</location>
        <topology evidence="1">Multi-pass membrane protein</topology>
    </subcellularLocation>
</comment>
<keyword evidence="6 8" id="KW-1133">Transmembrane helix</keyword>
<dbReference type="Proteomes" id="UP000664731">
    <property type="component" value="Unassembled WGS sequence"/>
</dbReference>
<evidence type="ECO:0000256" key="8">
    <source>
        <dbReference type="RuleBase" id="RU365088"/>
    </source>
</evidence>
<evidence type="ECO:0000256" key="7">
    <source>
        <dbReference type="ARBA" id="ARBA00023136"/>
    </source>
</evidence>
<feature type="domain" description="Major facilitator superfamily (MFS) profile" evidence="9">
    <location>
        <begin position="15"/>
        <end position="406"/>
    </location>
</feature>
<comment type="caution">
    <text evidence="10">The sequence shown here is derived from an EMBL/GenBank/DDBJ whole genome shotgun (WGS) entry which is preliminary data.</text>
</comment>
<dbReference type="InterPro" id="IPR004812">
    <property type="entry name" value="Efflux_drug-R_Bcr/CmlA"/>
</dbReference>
<dbReference type="RefSeq" id="WP_207573856.1">
    <property type="nucleotide sequence ID" value="NZ_JAFNME010000001.1"/>
</dbReference>
<keyword evidence="5 8" id="KW-0812">Transmembrane</keyword>
<feature type="transmembrane region" description="Helical" evidence="8">
    <location>
        <begin position="139"/>
        <end position="161"/>
    </location>
</feature>
<evidence type="ECO:0000256" key="3">
    <source>
        <dbReference type="ARBA" id="ARBA00022448"/>
    </source>
</evidence>
<dbReference type="NCBIfam" id="TIGR00710">
    <property type="entry name" value="efflux_Bcr_CflA"/>
    <property type="match status" value="1"/>
</dbReference>
<keyword evidence="11" id="KW-1185">Reference proteome</keyword>
<dbReference type="PANTHER" id="PTHR43124">
    <property type="entry name" value="PURINE EFFLUX PUMP PBUE"/>
    <property type="match status" value="1"/>
</dbReference>
<comment type="similarity">
    <text evidence="2 8">Belongs to the major facilitator superfamily. Bcr/CmlA family.</text>
</comment>
<gene>
    <name evidence="10" type="ORF">J1777_00320</name>
</gene>
<dbReference type="EMBL" id="JAFNME010000001">
    <property type="protein sequence ID" value="MBO1248292.1"/>
    <property type="molecule type" value="Genomic_DNA"/>
</dbReference>
<dbReference type="InterPro" id="IPR050189">
    <property type="entry name" value="MFS_Efflux_Transporters"/>
</dbReference>
<keyword evidence="4" id="KW-1003">Cell membrane</keyword>
<keyword evidence="3 8" id="KW-0813">Transport</keyword>
<dbReference type="GO" id="GO:1990961">
    <property type="term" value="P:xenobiotic detoxification by transmembrane export across the plasma membrane"/>
    <property type="evidence" value="ECO:0007669"/>
    <property type="project" value="InterPro"/>
</dbReference>
<evidence type="ECO:0000256" key="2">
    <source>
        <dbReference type="ARBA" id="ARBA00006236"/>
    </source>
</evidence>
<evidence type="ECO:0000313" key="11">
    <source>
        <dbReference type="Proteomes" id="UP000664731"/>
    </source>
</evidence>
<dbReference type="Pfam" id="PF07690">
    <property type="entry name" value="MFS_1"/>
    <property type="match status" value="1"/>
</dbReference>
<dbReference type="GO" id="GO:0042910">
    <property type="term" value="F:xenobiotic transmembrane transporter activity"/>
    <property type="evidence" value="ECO:0007669"/>
    <property type="project" value="InterPro"/>
</dbReference>
<dbReference type="AlphaFoldDB" id="A0A939GSW7"/>
<accession>A0A939GSW7</accession>
<comment type="caution">
    <text evidence="8">Lacks conserved residue(s) required for the propagation of feature annotation.</text>
</comment>
<evidence type="ECO:0000256" key="6">
    <source>
        <dbReference type="ARBA" id="ARBA00022989"/>
    </source>
</evidence>
<evidence type="ECO:0000313" key="10">
    <source>
        <dbReference type="EMBL" id="MBO1248292.1"/>
    </source>
</evidence>
<dbReference type="Gene3D" id="1.20.1720.10">
    <property type="entry name" value="Multidrug resistance protein D"/>
    <property type="match status" value="1"/>
</dbReference>
<keyword evidence="8" id="KW-0997">Cell inner membrane</keyword>
<evidence type="ECO:0000259" key="9">
    <source>
        <dbReference type="PROSITE" id="PS50850"/>
    </source>
</evidence>
<keyword evidence="7 8" id="KW-0472">Membrane</keyword>
<proteinExistence type="inferred from homology"/>
<reference evidence="10" key="1">
    <citation type="submission" date="2021-03" db="EMBL/GenBank/DDBJ databases">
        <title>Comamonas denitrificans.</title>
        <authorList>
            <person name="Finster K."/>
        </authorList>
    </citation>
    <scope>NUCLEOTIDE SEQUENCE</scope>
    <source>
        <strain evidence="10">MM2021_4</strain>
    </source>
</reference>
<dbReference type="InterPro" id="IPR036259">
    <property type="entry name" value="MFS_trans_sf"/>
</dbReference>
<feature type="transmembrane region" description="Helical" evidence="8">
    <location>
        <begin position="81"/>
        <end position="100"/>
    </location>
</feature>
<evidence type="ECO:0000256" key="1">
    <source>
        <dbReference type="ARBA" id="ARBA00004651"/>
    </source>
</evidence>
<feature type="transmembrane region" description="Helical" evidence="8">
    <location>
        <begin position="257"/>
        <end position="276"/>
    </location>
</feature>
<feature type="transmembrane region" description="Helical" evidence="8">
    <location>
        <begin position="374"/>
        <end position="396"/>
    </location>
</feature>
<sequence length="406" mass="42793">MRTPSVPAAAESGITILVLALLLSIQPVTTDLYLPALPTLTYALGASVTQGQLTLSALLLAFGCSQLFWGPLSDRWGRRPILLTGLLLYTLASIGNTLAASMDLLILWRTLQGVAMGAVVMCGRAIVRDLYTPVAGARAMSKALTGLGVVACLCAPIGGWLADALGWRSALLALTAYALLTLAMVWRHLPESLPQPNPQALRPAILLRTWGRVLRHPTFWAYSLLTTASYGGLFVFLASSSFIFIEVLGLERTRYGAVLFSTGVAYFAGTFLCRALMARFGLTRTVAIGGLLSVSGGGLVMAVAAAGWHTPLALLPPFYLFMLGHGIHQPCGQSGCVAPFPDAAGVASAFNGFMMMLVAFATGAWVSAQLNGTVWPLVQGVGLFSVLLGAIAWGLVQKFGHPDANT</sequence>
<dbReference type="InterPro" id="IPR011701">
    <property type="entry name" value="MFS"/>
</dbReference>
<name>A0A939GSW7_9BURK</name>
<feature type="transmembrane region" description="Helical" evidence="8">
    <location>
        <begin position="349"/>
        <end position="367"/>
    </location>
</feature>
<dbReference type="GO" id="GO:0005886">
    <property type="term" value="C:plasma membrane"/>
    <property type="evidence" value="ECO:0007669"/>
    <property type="project" value="UniProtKB-SubCell"/>
</dbReference>
<protein>
    <recommendedName>
        <fullName evidence="8">Bcr/CflA family efflux transporter</fullName>
    </recommendedName>
</protein>
<dbReference type="PANTHER" id="PTHR43124:SF3">
    <property type="entry name" value="CHLORAMPHENICOL EFFLUX PUMP RV0191"/>
    <property type="match status" value="1"/>
</dbReference>
<dbReference type="SUPFAM" id="SSF103473">
    <property type="entry name" value="MFS general substrate transporter"/>
    <property type="match status" value="1"/>
</dbReference>
<feature type="transmembrane region" description="Helical" evidence="8">
    <location>
        <begin position="288"/>
        <end position="308"/>
    </location>
</feature>
<evidence type="ECO:0000256" key="4">
    <source>
        <dbReference type="ARBA" id="ARBA00022475"/>
    </source>
</evidence>
<feature type="transmembrane region" description="Helical" evidence="8">
    <location>
        <begin position="219"/>
        <end position="245"/>
    </location>
</feature>